<protein>
    <submittedName>
        <fullName evidence="1">Uncharacterized protein</fullName>
    </submittedName>
</protein>
<proteinExistence type="predicted"/>
<reference evidence="1" key="2">
    <citation type="submission" date="2020-11" db="EMBL/GenBank/DDBJ databases">
        <authorList>
            <person name="McCartney M.A."/>
            <person name="Auch B."/>
            <person name="Kono T."/>
            <person name="Mallez S."/>
            <person name="Becker A."/>
            <person name="Gohl D.M."/>
            <person name="Silverstein K.A.T."/>
            <person name="Koren S."/>
            <person name="Bechman K.B."/>
            <person name="Herman A."/>
            <person name="Abrahante J.E."/>
            <person name="Garbe J."/>
        </authorList>
    </citation>
    <scope>NUCLEOTIDE SEQUENCE</scope>
    <source>
        <strain evidence="1">Duluth1</strain>
        <tissue evidence="1">Whole animal</tissue>
    </source>
</reference>
<name>A0A9D4FCG2_DREPO</name>
<evidence type="ECO:0000313" key="1">
    <source>
        <dbReference type="EMBL" id="KAH3795226.1"/>
    </source>
</evidence>
<dbReference type="AlphaFoldDB" id="A0A9D4FCG2"/>
<comment type="caution">
    <text evidence="1">The sequence shown here is derived from an EMBL/GenBank/DDBJ whole genome shotgun (WGS) entry which is preliminary data.</text>
</comment>
<evidence type="ECO:0000313" key="2">
    <source>
        <dbReference type="Proteomes" id="UP000828390"/>
    </source>
</evidence>
<accession>A0A9D4FCG2</accession>
<keyword evidence="2" id="KW-1185">Reference proteome</keyword>
<dbReference type="Gene3D" id="1.10.10.1070">
    <property type="entry name" value="Zinc finger, BED domain-containing"/>
    <property type="match status" value="1"/>
</dbReference>
<sequence length="160" mass="18133">MSMLQIVLNIRRASARSARGNFPAISSSAFIFRDLANETGRGKKSPYWNFFFTKIEVCGKEKVNCNLCAAELAFKGVSTGTRRTTLNWFTSLCDWMLDATKTSADDSEKQQRKLTDYAKPTMCRQKWIVCTEKSSLMCAQDLQPISVVNGEGFTDFRREL</sequence>
<dbReference type="Proteomes" id="UP000828390">
    <property type="component" value="Unassembled WGS sequence"/>
</dbReference>
<organism evidence="1 2">
    <name type="scientific">Dreissena polymorpha</name>
    <name type="common">Zebra mussel</name>
    <name type="synonym">Mytilus polymorpha</name>
    <dbReference type="NCBI Taxonomy" id="45954"/>
    <lineage>
        <taxon>Eukaryota</taxon>
        <taxon>Metazoa</taxon>
        <taxon>Spiralia</taxon>
        <taxon>Lophotrochozoa</taxon>
        <taxon>Mollusca</taxon>
        <taxon>Bivalvia</taxon>
        <taxon>Autobranchia</taxon>
        <taxon>Heteroconchia</taxon>
        <taxon>Euheterodonta</taxon>
        <taxon>Imparidentia</taxon>
        <taxon>Neoheterodontei</taxon>
        <taxon>Myida</taxon>
        <taxon>Dreissenoidea</taxon>
        <taxon>Dreissenidae</taxon>
        <taxon>Dreissena</taxon>
    </lineage>
</organism>
<dbReference type="EMBL" id="JAIWYP010000007">
    <property type="protein sequence ID" value="KAH3795226.1"/>
    <property type="molecule type" value="Genomic_DNA"/>
</dbReference>
<gene>
    <name evidence="1" type="ORF">DPMN_148774</name>
</gene>
<reference evidence="1" key="1">
    <citation type="journal article" date="2019" name="bioRxiv">
        <title>The Genome of the Zebra Mussel, Dreissena polymorpha: A Resource for Invasive Species Research.</title>
        <authorList>
            <person name="McCartney M.A."/>
            <person name="Auch B."/>
            <person name="Kono T."/>
            <person name="Mallez S."/>
            <person name="Zhang Y."/>
            <person name="Obille A."/>
            <person name="Becker A."/>
            <person name="Abrahante J.E."/>
            <person name="Garbe J."/>
            <person name="Badalamenti J.P."/>
            <person name="Herman A."/>
            <person name="Mangelson H."/>
            <person name="Liachko I."/>
            <person name="Sullivan S."/>
            <person name="Sone E.D."/>
            <person name="Koren S."/>
            <person name="Silverstein K.A.T."/>
            <person name="Beckman K.B."/>
            <person name="Gohl D.M."/>
        </authorList>
    </citation>
    <scope>NUCLEOTIDE SEQUENCE</scope>
    <source>
        <strain evidence="1">Duluth1</strain>
        <tissue evidence="1">Whole animal</tissue>
    </source>
</reference>